<dbReference type="PANTHER" id="PTHR43294:SF20">
    <property type="entry name" value="P-TYPE ATPASE"/>
    <property type="match status" value="1"/>
</dbReference>
<dbReference type="Pfam" id="PF13246">
    <property type="entry name" value="Cation_ATPase"/>
    <property type="match status" value="1"/>
</dbReference>
<dbReference type="InterPro" id="IPR023214">
    <property type="entry name" value="HAD_sf"/>
</dbReference>
<evidence type="ECO:0000256" key="1">
    <source>
        <dbReference type="ARBA" id="ARBA00004370"/>
    </source>
</evidence>
<dbReference type="HOGENOM" id="CLU_002360_3_3_1"/>
<keyword evidence="3 5" id="KW-1133">Transmembrane helix</keyword>
<dbReference type="Pfam" id="PF00122">
    <property type="entry name" value="E1-E2_ATPase"/>
    <property type="match status" value="1"/>
</dbReference>
<dbReference type="GO" id="GO:0016887">
    <property type="term" value="F:ATP hydrolysis activity"/>
    <property type="evidence" value="ECO:0007669"/>
    <property type="project" value="InterPro"/>
</dbReference>
<dbReference type="InterPro" id="IPR059000">
    <property type="entry name" value="ATPase_P-type_domA"/>
</dbReference>
<evidence type="ECO:0000256" key="5">
    <source>
        <dbReference type="SAM" id="Phobius"/>
    </source>
</evidence>
<evidence type="ECO:0000256" key="4">
    <source>
        <dbReference type="ARBA" id="ARBA00023136"/>
    </source>
</evidence>
<keyword evidence="2 5" id="KW-0812">Transmembrane</keyword>
<organism evidence="8 9">
    <name type="scientific">Phytophthora infestans (strain T30-4)</name>
    <name type="common">Potato late blight agent</name>
    <dbReference type="NCBI Taxonomy" id="403677"/>
    <lineage>
        <taxon>Eukaryota</taxon>
        <taxon>Sar</taxon>
        <taxon>Stramenopiles</taxon>
        <taxon>Oomycota</taxon>
        <taxon>Peronosporomycetes</taxon>
        <taxon>Peronosporales</taxon>
        <taxon>Peronosporaceae</taxon>
        <taxon>Phytophthora</taxon>
    </lineage>
</organism>
<evidence type="ECO:0000256" key="2">
    <source>
        <dbReference type="ARBA" id="ARBA00022692"/>
    </source>
</evidence>
<dbReference type="AlphaFoldDB" id="D0MW41"/>
<dbReference type="InterPro" id="IPR050510">
    <property type="entry name" value="Cation_transp_ATPase_P-type"/>
</dbReference>
<feature type="transmembrane region" description="Helical" evidence="5">
    <location>
        <begin position="809"/>
        <end position="832"/>
    </location>
</feature>
<dbReference type="Gene3D" id="2.70.150.10">
    <property type="entry name" value="Calcium-transporting ATPase, cytoplasmic transduction domain A"/>
    <property type="match status" value="1"/>
</dbReference>
<dbReference type="Gene3D" id="3.40.1110.10">
    <property type="entry name" value="Calcium-transporting ATPase, cytoplasmic domain N"/>
    <property type="match status" value="1"/>
</dbReference>
<dbReference type="EMBL" id="DS028120">
    <property type="protein sequence ID" value="EEY63854.1"/>
    <property type="molecule type" value="Genomic_DNA"/>
</dbReference>
<feature type="transmembrane region" description="Helical" evidence="5">
    <location>
        <begin position="556"/>
        <end position="579"/>
    </location>
</feature>
<dbReference type="STRING" id="403677.D0MW41"/>
<dbReference type="Gene3D" id="1.20.1110.10">
    <property type="entry name" value="Calcium-transporting ATPase, transmembrane domain"/>
    <property type="match status" value="3"/>
</dbReference>
<protein>
    <submittedName>
        <fullName evidence="8">P-type ATPase (P-ATPase) Superfamily</fullName>
    </submittedName>
</protein>
<dbReference type="Proteomes" id="UP000006643">
    <property type="component" value="Unassembled WGS sequence"/>
</dbReference>
<keyword evidence="9" id="KW-1185">Reference proteome</keyword>
<dbReference type="RefSeq" id="XP_002907290.1">
    <property type="nucleotide sequence ID" value="XM_002907244.1"/>
</dbReference>
<reference evidence="9" key="1">
    <citation type="journal article" date="2009" name="Nature">
        <title>Genome sequence and analysis of the Irish potato famine pathogen Phytophthora infestans.</title>
        <authorList>
            <consortium name="The Broad Institute Genome Sequencing Platform"/>
            <person name="Haas B.J."/>
            <person name="Kamoun S."/>
            <person name="Zody M.C."/>
            <person name="Jiang R.H."/>
            <person name="Handsaker R.E."/>
            <person name="Cano L.M."/>
            <person name="Grabherr M."/>
            <person name="Kodira C.D."/>
            <person name="Raffaele S."/>
            <person name="Torto-Alalibo T."/>
            <person name="Bozkurt T.O."/>
            <person name="Ah-Fong A.M."/>
            <person name="Alvarado L."/>
            <person name="Anderson V.L."/>
            <person name="Armstrong M.R."/>
            <person name="Avrova A."/>
            <person name="Baxter L."/>
            <person name="Beynon J."/>
            <person name="Boevink P.C."/>
            <person name="Bollmann S.R."/>
            <person name="Bos J.I."/>
            <person name="Bulone V."/>
            <person name="Cai G."/>
            <person name="Cakir C."/>
            <person name="Carrington J.C."/>
            <person name="Chawner M."/>
            <person name="Conti L."/>
            <person name="Costanzo S."/>
            <person name="Ewan R."/>
            <person name="Fahlgren N."/>
            <person name="Fischbach M.A."/>
            <person name="Fugelstad J."/>
            <person name="Gilroy E.M."/>
            <person name="Gnerre S."/>
            <person name="Green P.J."/>
            <person name="Grenville-Briggs L.J."/>
            <person name="Griffith J."/>
            <person name="Grunwald N.J."/>
            <person name="Horn K."/>
            <person name="Horner N.R."/>
            <person name="Hu C.H."/>
            <person name="Huitema E."/>
            <person name="Jeong D.H."/>
            <person name="Jones A.M."/>
            <person name="Jones J.D."/>
            <person name="Jones R.W."/>
            <person name="Karlsson E.K."/>
            <person name="Kunjeti S.G."/>
            <person name="Lamour K."/>
            <person name="Liu Z."/>
            <person name="Ma L."/>
            <person name="Maclean D."/>
            <person name="Chibucos M.C."/>
            <person name="McDonald H."/>
            <person name="McWalters J."/>
            <person name="Meijer H.J."/>
            <person name="Morgan W."/>
            <person name="Morris P.F."/>
            <person name="Munro C.A."/>
            <person name="O'Neill K."/>
            <person name="Ospina-Giraldo M."/>
            <person name="Pinzon A."/>
            <person name="Pritchard L."/>
            <person name="Ramsahoye B."/>
            <person name="Ren Q."/>
            <person name="Restrepo S."/>
            <person name="Roy S."/>
            <person name="Sadanandom A."/>
            <person name="Savidor A."/>
            <person name="Schornack S."/>
            <person name="Schwartz D.C."/>
            <person name="Schumann U.D."/>
            <person name="Schwessinger B."/>
            <person name="Seyer L."/>
            <person name="Sharpe T."/>
            <person name="Silvar C."/>
            <person name="Song J."/>
            <person name="Studholme D.J."/>
            <person name="Sykes S."/>
            <person name="Thines M."/>
            <person name="van de Vondervoort P.J."/>
            <person name="Phuntumart V."/>
            <person name="Wawra S."/>
            <person name="Weide R."/>
            <person name="Win J."/>
            <person name="Young C."/>
            <person name="Zhou S."/>
            <person name="Fry W."/>
            <person name="Meyers B.C."/>
            <person name="van West P."/>
            <person name="Ristaino J."/>
            <person name="Govers F."/>
            <person name="Birch P.R."/>
            <person name="Whisson S.C."/>
            <person name="Judelson H.S."/>
            <person name="Nusbaum C."/>
        </authorList>
    </citation>
    <scope>NUCLEOTIDE SEQUENCE [LARGE SCALE GENOMIC DNA]</scope>
    <source>
        <strain evidence="9">T30-4</strain>
    </source>
</reference>
<dbReference type="SUPFAM" id="SSF81660">
    <property type="entry name" value="Metal cation-transporting ATPase, ATP-binding domain N"/>
    <property type="match status" value="1"/>
</dbReference>
<dbReference type="OrthoDB" id="116380at2759"/>
<feature type="transmembrane region" description="Helical" evidence="5">
    <location>
        <begin position="629"/>
        <end position="654"/>
    </location>
</feature>
<evidence type="ECO:0000256" key="3">
    <source>
        <dbReference type="ARBA" id="ARBA00022989"/>
    </source>
</evidence>
<dbReference type="Pfam" id="PF00689">
    <property type="entry name" value="Cation_ATPase_C"/>
    <property type="match status" value="1"/>
</dbReference>
<dbReference type="GO" id="GO:1902600">
    <property type="term" value="P:proton transmembrane transport"/>
    <property type="evidence" value="ECO:0007669"/>
    <property type="project" value="TreeGrafter"/>
</dbReference>
<dbReference type="SUPFAM" id="SSF81653">
    <property type="entry name" value="Calcium ATPase, transduction domain A"/>
    <property type="match status" value="1"/>
</dbReference>
<dbReference type="InterPro" id="IPR023299">
    <property type="entry name" value="ATPase_P-typ_cyto_dom_N"/>
</dbReference>
<dbReference type="SUPFAM" id="SSF81665">
    <property type="entry name" value="Calcium ATPase, transmembrane domain M"/>
    <property type="match status" value="1"/>
</dbReference>
<dbReference type="PANTHER" id="PTHR43294">
    <property type="entry name" value="SODIUM/POTASSIUM-TRANSPORTING ATPASE SUBUNIT ALPHA"/>
    <property type="match status" value="1"/>
</dbReference>
<dbReference type="InterPro" id="IPR008250">
    <property type="entry name" value="ATPase_P-typ_transduc_dom_A_sf"/>
</dbReference>
<feature type="transmembrane region" description="Helical" evidence="5">
    <location>
        <begin position="200"/>
        <end position="227"/>
    </location>
</feature>
<dbReference type="InterPro" id="IPR036412">
    <property type="entry name" value="HAD-like_sf"/>
</dbReference>
<evidence type="ECO:0000259" key="7">
    <source>
        <dbReference type="Pfam" id="PF00689"/>
    </source>
</evidence>
<accession>D0MW41</accession>
<feature type="domain" description="P-type ATPase A" evidence="6">
    <location>
        <begin position="12"/>
        <end position="126"/>
    </location>
</feature>
<dbReference type="NCBIfam" id="TIGR01494">
    <property type="entry name" value="ATPase_P-type"/>
    <property type="match status" value="1"/>
</dbReference>
<feature type="domain" description="Cation-transporting P-type ATPase C-terminal" evidence="7">
    <location>
        <begin position="580"/>
        <end position="830"/>
    </location>
</feature>
<dbReference type="GO" id="GO:0005886">
    <property type="term" value="C:plasma membrane"/>
    <property type="evidence" value="ECO:0007669"/>
    <property type="project" value="UniProtKB-SubCell"/>
</dbReference>
<comment type="subcellular location">
    <subcellularLocation>
        <location evidence="1">Membrane</location>
    </subcellularLocation>
</comment>
<evidence type="ECO:0000313" key="8">
    <source>
        <dbReference type="EMBL" id="EEY63854.1"/>
    </source>
</evidence>
<keyword evidence="4 5" id="KW-0472">Membrane</keyword>
<name>D0MW41_PHYIT</name>
<dbReference type="GO" id="GO:0005524">
    <property type="term" value="F:ATP binding"/>
    <property type="evidence" value="ECO:0007669"/>
    <property type="project" value="InterPro"/>
</dbReference>
<dbReference type="FunFam" id="1.20.1110.10:FF:000104">
    <property type="entry name" value="E1-E2 ATPase family protein"/>
    <property type="match status" value="1"/>
</dbReference>
<dbReference type="FunCoup" id="D0MW41">
    <property type="interactions" value="9"/>
</dbReference>
<dbReference type="FunFam" id="3.40.1110.10:FF:000088">
    <property type="entry name" value="Potassium/sodium efflux P-type ATPase, fungal-type"/>
    <property type="match status" value="1"/>
</dbReference>
<dbReference type="GO" id="GO:0019829">
    <property type="term" value="F:ATPase-coupled monoatomic cation transmembrane transporter activity"/>
    <property type="evidence" value="ECO:0007669"/>
    <property type="project" value="TreeGrafter"/>
</dbReference>
<evidence type="ECO:0000259" key="6">
    <source>
        <dbReference type="Pfam" id="PF00122"/>
    </source>
</evidence>
<dbReference type="InterPro" id="IPR023298">
    <property type="entry name" value="ATPase_P-typ_TM_dom_sf"/>
</dbReference>
<evidence type="ECO:0000313" key="9">
    <source>
        <dbReference type="Proteomes" id="UP000006643"/>
    </source>
</evidence>
<dbReference type="KEGG" id="pif:PITG_02352"/>
<gene>
    <name evidence="8" type="ORF">PITG_02352</name>
</gene>
<dbReference type="SUPFAM" id="SSF56784">
    <property type="entry name" value="HAD-like"/>
    <property type="match status" value="1"/>
</dbReference>
<dbReference type="InterPro" id="IPR001757">
    <property type="entry name" value="P_typ_ATPase"/>
</dbReference>
<dbReference type="VEuPathDB" id="FungiDB:PITG_02352"/>
<dbReference type="eggNOG" id="KOG0202">
    <property type="taxonomic scope" value="Eukaryota"/>
</dbReference>
<feature type="transmembrane region" description="Helical" evidence="5">
    <location>
        <begin position="778"/>
        <end position="797"/>
    </location>
</feature>
<proteinExistence type="predicted"/>
<sequence length="888" mass="96291">MSRDLCIFTRLQSLVIRDGMQQVVDSKQLVPGDIVILVTGDVVPADIRLFTSVDLKCNEMLLTGESEDVPKKYNAPIHPAGAGKPAKLTASNMVFSSTTITAGNARGIVVETGMNTRVGSIAALLQAKSGTDASAEKKWIRNPLGDCIAKHRSKLTPLQRALHHTGYVMGLIAVGVAILVFIVGMIRGNEDPRHPDRPTYLTMIMAAVSVAVSAVPEGLPMVVTICLSSGTAEMVKKNVLGFTPEGSILASDGSSQGEPEAGNVQVRATLMASVLCSNTQLKQVEGDDGETPRWLPFGNSSEAPLVVAAAKAGIWEDSLLEDYPRLVEVPFSSSRKMMVTVNALPVVNGMAMFDTLALPGDQPPKLVANVKGAPNYILRNCTQYGRKDGTFETLNNVQRQEILEAVDALSSQALRVLAVAIQPMHELPFGEDCDDVDEKFEALSKPLVFLGLVASIDPERDGVRDAIATARAASIPYDKIEIVKSLQRQGLIAAMTGDGVNDAPALKEADIGVAMGISGTEVAKGASDMILMDDNFCSIVTAVEKGRVIYANIQKFVMFLLSTNIGEIILIFISVAGGFPLPLEALHILLLNLFTDGMPAVALSLEKGDPHIMADKPRHKQTSLIHGRLWLLVLFNAFLLLAGAMTTFLLGLYWNFGVLLTDDIYNTGGGPDGTDFTDVTCRRWEGIDDGWKVYGNCAAQYSDGSYIFGEEVAGMTSYENSTVYCEGGDYDCVPAGLGRAQTMVFLGLAFTEVLRAYTVRHFTEPVFARMLSNGYMQLAACMSVILTVLVSNVPVIMDDIFGFEYIPWYQWLVVGAVAVNNAFWGEILKAYLRRKDRAQARWDHMKSGFEEILLEIRHVRHHVERLEAGGAHRGLKRVLDAEVQISAV</sequence>
<dbReference type="Gene3D" id="3.40.50.1000">
    <property type="entry name" value="HAD superfamily/HAD-like"/>
    <property type="match status" value="1"/>
</dbReference>
<dbReference type="GeneID" id="9469811"/>
<feature type="transmembrane region" description="Helical" evidence="5">
    <location>
        <begin position="167"/>
        <end position="188"/>
    </location>
</feature>
<dbReference type="PRINTS" id="PR00119">
    <property type="entry name" value="CATATPASE"/>
</dbReference>
<dbReference type="InParanoid" id="D0MW41"/>
<dbReference type="InterPro" id="IPR006068">
    <property type="entry name" value="ATPase_P-typ_cation-transptr_C"/>
</dbReference>